<keyword evidence="2" id="KW-1185">Reference proteome</keyword>
<dbReference type="Proteomes" id="UP000031443">
    <property type="component" value="Unassembled WGS sequence"/>
</dbReference>
<reference evidence="2" key="1">
    <citation type="journal article" date="2013" name="Nat. Genet.">
        <title>The draft genomes of soft-shell turtle and green sea turtle yield insights into the development and evolution of the turtle-specific body plan.</title>
        <authorList>
            <person name="Wang Z."/>
            <person name="Pascual-Anaya J."/>
            <person name="Zadissa A."/>
            <person name="Li W."/>
            <person name="Niimura Y."/>
            <person name="Huang Z."/>
            <person name="Li C."/>
            <person name="White S."/>
            <person name="Xiong Z."/>
            <person name="Fang D."/>
            <person name="Wang B."/>
            <person name="Ming Y."/>
            <person name="Chen Y."/>
            <person name="Zheng Y."/>
            <person name="Kuraku S."/>
            <person name="Pignatelli M."/>
            <person name="Herrero J."/>
            <person name="Beal K."/>
            <person name="Nozawa M."/>
            <person name="Li Q."/>
            <person name="Wang J."/>
            <person name="Zhang H."/>
            <person name="Yu L."/>
            <person name="Shigenobu S."/>
            <person name="Wang J."/>
            <person name="Liu J."/>
            <person name="Flicek P."/>
            <person name="Searle S."/>
            <person name="Wang J."/>
            <person name="Kuratani S."/>
            <person name="Yin Y."/>
            <person name="Aken B."/>
            <person name="Zhang G."/>
            <person name="Irie N."/>
        </authorList>
    </citation>
    <scope>NUCLEOTIDE SEQUENCE [LARGE SCALE GENOMIC DNA]</scope>
</reference>
<accession>M7BB47</accession>
<sequence>MDPALITCLVMSVMNTTRLILQHFMSCKSEEESMLPALLCVMERKNSRLMLAFMEQLHTVDHRYWAQEASTEWWNRIVMQVLFNIFINDLDNGTESTLTKFVVDPKLGGVASALEDRIKIQNGLDKLEK</sequence>
<evidence type="ECO:0000313" key="1">
    <source>
        <dbReference type="EMBL" id="EMP25447.1"/>
    </source>
</evidence>
<name>M7BB47_CHEMY</name>
<protein>
    <submittedName>
        <fullName evidence="1">Uncharacterized protein</fullName>
    </submittedName>
</protein>
<dbReference type="AlphaFoldDB" id="M7BB47"/>
<organism evidence="1 2">
    <name type="scientific">Chelonia mydas</name>
    <name type="common">Green sea-turtle</name>
    <name type="synonym">Chelonia agassizi</name>
    <dbReference type="NCBI Taxonomy" id="8469"/>
    <lineage>
        <taxon>Eukaryota</taxon>
        <taxon>Metazoa</taxon>
        <taxon>Chordata</taxon>
        <taxon>Craniata</taxon>
        <taxon>Vertebrata</taxon>
        <taxon>Euteleostomi</taxon>
        <taxon>Archelosauria</taxon>
        <taxon>Testudinata</taxon>
        <taxon>Testudines</taxon>
        <taxon>Cryptodira</taxon>
        <taxon>Durocryptodira</taxon>
        <taxon>Americhelydia</taxon>
        <taxon>Chelonioidea</taxon>
        <taxon>Cheloniidae</taxon>
        <taxon>Chelonia</taxon>
    </lineage>
</organism>
<proteinExistence type="predicted"/>
<dbReference type="EMBL" id="KB589771">
    <property type="protein sequence ID" value="EMP25447.1"/>
    <property type="molecule type" value="Genomic_DNA"/>
</dbReference>
<gene>
    <name evidence="1" type="ORF">UY3_17466</name>
</gene>
<evidence type="ECO:0000313" key="2">
    <source>
        <dbReference type="Proteomes" id="UP000031443"/>
    </source>
</evidence>